<name>A0ACB0Z952_MELEN</name>
<comment type="caution">
    <text evidence="1">The sequence shown here is derived from an EMBL/GenBank/DDBJ whole genome shotgun (WGS) entry which is preliminary data.</text>
</comment>
<dbReference type="Proteomes" id="UP001497535">
    <property type="component" value="Unassembled WGS sequence"/>
</dbReference>
<protein>
    <submittedName>
        <fullName evidence="1">Uncharacterized protein</fullName>
    </submittedName>
</protein>
<accession>A0ACB0Z952</accession>
<keyword evidence="2" id="KW-1185">Reference proteome</keyword>
<reference evidence="1" key="1">
    <citation type="submission" date="2023-11" db="EMBL/GenBank/DDBJ databases">
        <authorList>
            <person name="Poullet M."/>
        </authorList>
    </citation>
    <scope>NUCLEOTIDE SEQUENCE</scope>
    <source>
        <strain evidence="1">E1834</strain>
    </source>
</reference>
<gene>
    <name evidence="1" type="ORF">MENTE1834_LOCUS21881</name>
</gene>
<evidence type="ECO:0000313" key="1">
    <source>
        <dbReference type="EMBL" id="CAK5075104.1"/>
    </source>
</evidence>
<organism evidence="1 2">
    <name type="scientific">Meloidogyne enterolobii</name>
    <name type="common">Root-knot nematode worm</name>
    <name type="synonym">Meloidogyne mayaguensis</name>
    <dbReference type="NCBI Taxonomy" id="390850"/>
    <lineage>
        <taxon>Eukaryota</taxon>
        <taxon>Metazoa</taxon>
        <taxon>Ecdysozoa</taxon>
        <taxon>Nematoda</taxon>
        <taxon>Chromadorea</taxon>
        <taxon>Rhabditida</taxon>
        <taxon>Tylenchina</taxon>
        <taxon>Tylenchomorpha</taxon>
        <taxon>Tylenchoidea</taxon>
        <taxon>Meloidogynidae</taxon>
        <taxon>Meloidogyninae</taxon>
        <taxon>Meloidogyne</taxon>
    </lineage>
</organism>
<evidence type="ECO:0000313" key="2">
    <source>
        <dbReference type="Proteomes" id="UP001497535"/>
    </source>
</evidence>
<sequence>MFLFLKFILNLFQFSFLFYSVIALKEENENLTNKGDLSQFDSSGCGLTKGCLFKPPNCNPYNDCSYALSYISDDERVYFELLAQVAGESNVWAAVGFSVDGLMVKIICKSNRKAPLAYGLESKILYTHHAKVADGIIYCRFSQLIQPPESVQPQFVRPLNAPIFILLASGVTRGKDLTIHSLNSDSSLFPFSSSHPIQLTKFNLSPEELANGDWEINIYNNNFINSSINLTKELSIPFNENNSSSQVIEQTTTNDLKIDLTTTPSSENINNINEEKSPTKILEKENQKNNLNNENISLNSNPKNDCSDSGITFGTTTNKPEIGSDAFLTSNNSEFRLIKTHGD</sequence>
<proteinExistence type="predicted"/>
<dbReference type="EMBL" id="CAVMJV010000027">
    <property type="protein sequence ID" value="CAK5075104.1"/>
    <property type="molecule type" value="Genomic_DNA"/>
</dbReference>